<dbReference type="Gene3D" id="3.30.429.10">
    <property type="entry name" value="Macrophage Migration Inhibitory Factor"/>
    <property type="match status" value="1"/>
</dbReference>
<reference evidence="1" key="1">
    <citation type="submission" date="2020-05" db="EMBL/GenBank/DDBJ databases">
        <title>Chitinophaga laudate sp. nov., isolated from a tropical peat swamp.</title>
        <authorList>
            <person name="Goh C.B.S."/>
            <person name="Lee M.S."/>
            <person name="Parimannan S."/>
            <person name="Pasbakhsh P."/>
            <person name="Yule C.M."/>
            <person name="Rajandas H."/>
            <person name="Loke S."/>
            <person name="Croft L."/>
            <person name="Tan J.B.L."/>
        </authorList>
    </citation>
    <scope>NUCLEOTIDE SEQUENCE</scope>
    <source>
        <strain evidence="1">Mgbs1</strain>
    </source>
</reference>
<evidence type="ECO:0000313" key="1">
    <source>
        <dbReference type="EMBL" id="NSL86102.1"/>
    </source>
</evidence>
<dbReference type="AlphaFoldDB" id="A0A3S1AVF9"/>
<accession>A0A3S1AVF9</accession>
<evidence type="ECO:0000313" key="2">
    <source>
        <dbReference type="Proteomes" id="UP000281028"/>
    </source>
</evidence>
<gene>
    <name evidence="1" type="ORF">ECE50_004615</name>
</gene>
<dbReference type="EMBL" id="RIAR02000001">
    <property type="protein sequence ID" value="NSL86102.1"/>
    <property type="molecule type" value="Genomic_DNA"/>
</dbReference>
<dbReference type="SUPFAM" id="SSF55331">
    <property type="entry name" value="Tautomerase/MIF"/>
    <property type="match status" value="1"/>
</dbReference>
<dbReference type="PANTHER" id="PTHR38460">
    <property type="entry name" value="TAUTOMERASE YOLI-RELATED"/>
    <property type="match status" value="1"/>
</dbReference>
<dbReference type="PANTHER" id="PTHR38460:SF1">
    <property type="entry name" value="TAUTOMERASE YOLI-RELATED"/>
    <property type="match status" value="1"/>
</dbReference>
<dbReference type="InterPro" id="IPR014347">
    <property type="entry name" value="Tautomerase/MIF_sf"/>
</dbReference>
<name>A0A3S1AVF9_9BACT</name>
<dbReference type="OrthoDB" id="9804765at2"/>
<comment type="caution">
    <text evidence="1">The sequence shown here is derived from an EMBL/GenBank/DDBJ whole genome shotgun (WGS) entry which is preliminary data.</text>
</comment>
<dbReference type="Pfam" id="PF14552">
    <property type="entry name" value="Tautomerase_2"/>
    <property type="match status" value="1"/>
</dbReference>
<sequence length="126" mass="14270">MPLVTVTMHKGHSADRKTGILNAVHTALVNSGVPATDRFQRMIELEPENFVYDLQYPDLEAPRTNNFTIIEITLSAGRSVKVKRKILEDLMQLLTAINVSPNDIMVHFQETAWENWAFANGKQIHV</sequence>
<proteinExistence type="predicted"/>
<dbReference type="Proteomes" id="UP000281028">
    <property type="component" value="Unassembled WGS sequence"/>
</dbReference>
<dbReference type="InterPro" id="IPR037479">
    <property type="entry name" value="Tauto_MSAD"/>
</dbReference>
<organism evidence="1 2">
    <name type="scientific">Chitinophaga solisilvae</name>
    <dbReference type="NCBI Taxonomy" id="1233460"/>
    <lineage>
        <taxon>Bacteria</taxon>
        <taxon>Pseudomonadati</taxon>
        <taxon>Bacteroidota</taxon>
        <taxon>Chitinophagia</taxon>
        <taxon>Chitinophagales</taxon>
        <taxon>Chitinophagaceae</taxon>
        <taxon>Chitinophaga</taxon>
    </lineage>
</organism>
<protein>
    <submittedName>
        <fullName evidence="1">Tautomerase family protein</fullName>
    </submittedName>
</protein>
<keyword evidence="2" id="KW-1185">Reference proteome</keyword>